<sequence length="412" mass="46235">MEPLASRMRPKNFDEVYGQDHLLSKHGVLTKMIEKKKYLSFILYGPPGTGKTTIAKLFSDKSMLDTYFFNASTDNKAKLKDILDMTAYHDVLIIVDEIHRMKTDIQDYLLPFLESGKAIMIGLTTLNPYQSINMAIRSRCHLYEIKALSDKDIEAAILNAIQYLDHDIHLTDDALAAIIRASNSEIRSALNLLESASLVVDDGQKITSNIIRKLAGKPQLSLDDHENHYFEMLSALQKSIRGSDVDASIHYLARLLTLGDLEIIFRRLIVIAYEDIGLANPTMGQKVLAAIQAAKMTGLPEARIPLSVIVVDMSLSPKSNTAYSALDKAMEDFQNGLAGPIPKHIDNKYIKQHPDSYKYPHNDPGSLNSQTHLPDNLLDKTYYVPKDESAYEKALKDRLKLIDSIKGYKRKG</sequence>
<dbReference type="InterPro" id="IPR008921">
    <property type="entry name" value="DNA_pol3_clamp-load_cplx_C"/>
</dbReference>
<dbReference type="InterPro" id="IPR021886">
    <property type="entry name" value="MgsA_C"/>
</dbReference>
<dbReference type="Proteomes" id="UP000315938">
    <property type="component" value="Unassembled WGS sequence"/>
</dbReference>
<dbReference type="SUPFAM" id="SSF48019">
    <property type="entry name" value="post-AAA+ oligomerization domain-like"/>
    <property type="match status" value="1"/>
</dbReference>
<dbReference type="InterPro" id="IPR008824">
    <property type="entry name" value="RuvB-like_N"/>
</dbReference>
<dbReference type="CDD" id="cd00009">
    <property type="entry name" value="AAA"/>
    <property type="match status" value="1"/>
</dbReference>
<dbReference type="InterPro" id="IPR051314">
    <property type="entry name" value="AAA_ATPase_RarA/MGS1/WRNIP1"/>
</dbReference>
<evidence type="ECO:0000313" key="5">
    <source>
        <dbReference type="EMBL" id="TRX99735.1"/>
    </source>
</evidence>
<evidence type="ECO:0000256" key="1">
    <source>
        <dbReference type="ARBA" id="ARBA00022741"/>
    </source>
</evidence>
<dbReference type="Gene3D" id="1.20.272.10">
    <property type="match status" value="1"/>
</dbReference>
<dbReference type="InterPro" id="IPR032423">
    <property type="entry name" value="AAA_assoc_2"/>
</dbReference>
<gene>
    <name evidence="5" type="ORF">FNV44_01460</name>
</gene>
<protein>
    <submittedName>
        <fullName evidence="5">Replication-associated recombination protein A</fullName>
    </submittedName>
</protein>
<dbReference type="InterPro" id="IPR027417">
    <property type="entry name" value="P-loop_NTPase"/>
</dbReference>
<name>A0A553IHQ6_ACHLA</name>
<dbReference type="GO" id="GO:0009378">
    <property type="term" value="F:four-way junction helicase activity"/>
    <property type="evidence" value="ECO:0007669"/>
    <property type="project" value="InterPro"/>
</dbReference>
<dbReference type="AlphaFoldDB" id="A0A553IHQ6"/>
<dbReference type="Gene3D" id="3.40.50.300">
    <property type="entry name" value="P-loop containing nucleotide triphosphate hydrolases"/>
    <property type="match status" value="1"/>
</dbReference>
<dbReference type="GO" id="GO:0000731">
    <property type="term" value="P:DNA synthesis involved in DNA repair"/>
    <property type="evidence" value="ECO:0007669"/>
    <property type="project" value="TreeGrafter"/>
</dbReference>
<dbReference type="GO" id="GO:0006261">
    <property type="term" value="P:DNA-templated DNA replication"/>
    <property type="evidence" value="ECO:0007669"/>
    <property type="project" value="TreeGrafter"/>
</dbReference>
<dbReference type="Pfam" id="PF12002">
    <property type="entry name" value="MgsA_C"/>
    <property type="match status" value="1"/>
</dbReference>
<dbReference type="Pfam" id="PF16193">
    <property type="entry name" value="AAA_assoc_2"/>
    <property type="match status" value="1"/>
</dbReference>
<reference evidence="5 6" key="1">
    <citation type="submission" date="2019-07" db="EMBL/GenBank/DDBJ databases">
        <title>Genome sequence of Acholeplasma laidlawii strain with increased resistance to erythromycin.</title>
        <authorList>
            <person name="Medvedeva E.S."/>
            <person name="Baranova N.B."/>
            <person name="Siniagina M.N."/>
            <person name="Mouzykantov A."/>
            <person name="Chernova O.A."/>
            <person name="Chernov V.M."/>
        </authorList>
    </citation>
    <scope>NUCLEOTIDE SEQUENCE [LARGE SCALE GENOMIC DNA]</scope>
    <source>
        <strain evidence="5 6">PG8REry</strain>
    </source>
</reference>
<keyword evidence="1" id="KW-0547">Nucleotide-binding</keyword>
<dbReference type="Pfam" id="PF05496">
    <property type="entry name" value="RuvB_N"/>
    <property type="match status" value="1"/>
</dbReference>
<dbReference type="PANTHER" id="PTHR13779:SF7">
    <property type="entry name" value="ATPASE WRNIP1"/>
    <property type="match status" value="1"/>
</dbReference>
<dbReference type="GO" id="GO:0017116">
    <property type="term" value="F:single-stranded DNA helicase activity"/>
    <property type="evidence" value="ECO:0007669"/>
    <property type="project" value="TreeGrafter"/>
</dbReference>
<evidence type="ECO:0000256" key="2">
    <source>
        <dbReference type="ARBA" id="ARBA00022840"/>
    </source>
</evidence>
<dbReference type="CDD" id="cd18139">
    <property type="entry name" value="HLD_clamp_RarA"/>
    <property type="match status" value="1"/>
</dbReference>
<dbReference type="InterPro" id="IPR003593">
    <property type="entry name" value="AAA+_ATPase"/>
</dbReference>
<evidence type="ECO:0000313" key="6">
    <source>
        <dbReference type="Proteomes" id="UP000315938"/>
    </source>
</evidence>
<dbReference type="PANTHER" id="PTHR13779">
    <property type="entry name" value="WERNER HELICASE-INTERACTING PROTEIN 1 FAMILY MEMBER"/>
    <property type="match status" value="1"/>
</dbReference>
<dbReference type="RefSeq" id="WP_064212151.1">
    <property type="nucleotide sequence ID" value="NZ_JACAOE010000001.1"/>
</dbReference>
<proteinExistence type="predicted"/>
<dbReference type="GO" id="GO:0006310">
    <property type="term" value="P:DNA recombination"/>
    <property type="evidence" value="ECO:0007669"/>
    <property type="project" value="InterPro"/>
</dbReference>
<comment type="caution">
    <text evidence="5">The sequence shown here is derived from an EMBL/GenBank/DDBJ whole genome shotgun (WGS) entry which is preliminary data.</text>
</comment>
<feature type="region of interest" description="Disordered" evidence="3">
    <location>
        <begin position="353"/>
        <end position="373"/>
    </location>
</feature>
<dbReference type="SMART" id="SM00382">
    <property type="entry name" value="AAA"/>
    <property type="match status" value="1"/>
</dbReference>
<dbReference type="EMBL" id="VKID01000001">
    <property type="protein sequence ID" value="TRX99735.1"/>
    <property type="molecule type" value="Genomic_DNA"/>
</dbReference>
<dbReference type="GO" id="GO:0005524">
    <property type="term" value="F:ATP binding"/>
    <property type="evidence" value="ECO:0007669"/>
    <property type="project" value="UniProtKB-KW"/>
</dbReference>
<dbReference type="GO" id="GO:0003677">
    <property type="term" value="F:DNA binding"/>
    <property type="evidence" value="ECO:0007669"/>
    <property type="project" value="InterPro"/>
</dbReference>
<evidence type="ECO:0000256" key="3">
    <source>
        <dbReference type="SAM" id="MobiDB-lite"/>
    </source>
</evidence>
<dbReference type="GO" id="GO:0008047">
    <property type="term" value="F:enzyme activator activity"/>
    <property type="evidence" value="ECO:0007669"/>
    <property type="project" value="TreeGrafter"/>
</dbReference>
<organism evidence="5 6">
    <name type="scientific">Acholeplasma laidlawii</name>
    <dbReference type="NCBI Taxonomy" id="2148"/>
    <lineage>
        <taxon>Bacteria</taxon>
        <taxon>Bacillati</taxon>
        <taxon>Mycoplasmatota</taxon>
        <taxon>Mollicutes</taxon>
        <taxon>Acholeplasmatales</taxon>
        <taxon>Acholeplasmataceae</taxon>
        <taxon>Acholeplasma</taxon>
    </lineage>
</organism>
<feature type="domain" description="AAA+ ATPase" evidence="4">
    <location>
        <begin position="37"/>
        <end position="148"/>
    </location>
</feature>
<dbReference type="Gene3D" id="1.10.3710.10">
    <property type="entry name" value="DNA polymerase III clamp loader subunits, C-terminal domain"/>
    <property type="match status" value="1"/>
</dbReference>
<keyword evidence="2" id="KW-0067">ATP-binding</keyword>
<evidence type="ECO:0000259" key="4">
    <source>
        <dbReference type="SMART" id="SM00382"/>
    </source>
</evidence>
<dbReference type="Gene3D" id="1.10.8.60">
    <property type="match status" value="1"/>
</dbReference>
<accession>A0A553IHQ6</accession>
<dbReference type="SUPFAM" id="SSF52540">
    <property type="entry name" value="P-loop containing nucleoside triphosphate hydrolases"/>
    <property type="match status" value="1"/>
</dbReference>